<gene>
    <name evidence="13" type="primary">CDC25</name>
    <name evidence="13" type="ORF">TWF696_008898</name>
</gene>
<dbReference type="InterPro" id="IPR036873">
    <property type="entry name" value="Rhodanese-like_dom_sf"/>
</dbReference>
<comment type="catalytic activity">
    <reaction evidence="8 10">
        <text>O-phospho-L-tyrosyl-[protein] + H2O = L-tyrosyl-[protein] + phosphate</text>
        <dbReference type="Rhea" id="RHEA:10684"/>
        <dbReference type="Rhea" id="RHEA-COMP:10136"/>
        <dbReference type="Rhea" id="RHEA-COMP:20101"/>
        <dbReference type="ChEBI" id="CHEBI:15377"/>
        <dbReference type="ChEBI" id="CHEBI:43474"/>
        <dbReference type="ChEBI" id="CHEBI:46858"/>
        <dbReference type="ChEBI" id="CHEBI:61978"/>
        <dbReference type="EC" id="3.1.3.48"/>
    </reaction>
</comment>
<evidence type="ECO:0000256" key="3">
    <source>
        <dbReference type="ARBA" id="ARBA00022618"/>
    </source>
</evidence>
<keyword evidence="5 10" id="KW-0378">Hydrolase</keyword>
<evidence type="ECO:0000256" key="11">
    <source>
        <dbReference type="SAM" id="MobiDB-lite"/>
    </source>
</evidence>
<dbReference type="GO" id="GO:0051301">
    <property type="term" value="P:cell division"/>
    <property type="evidence" value="ECO:0007669"/>
    <property type="project" value="UniProtKB-UniRule"/>
</dbReference>
<dbReference type="GO" id="GO:0005737">
    <property type="term" value="C:cytoplasm"/>
    <property type="evidence" value="ECO:0007669"/>
    <property type="project" value="TreeGrafter"/>
</dbReference>
<evidence type="ECO:0000256" key="9">
    <source>
        <dbReference type="ARBA" id="ARBA00067190"/>
    </source>
</evidence>
<dbReference type="Proteomes" id="UP001375240">
    <property type="component" value="Unassembled WGS sequence"/>
</dbReference>
<keyword evidence="14" id="KW-1185">Reference proteome</keyword>
<evidence type="ECO:0000256" key="4">
    <source>
        <dbReference type="ARBA" id="ARBA00022776"/>
    </source>
</evidence>
<feature type="region of interest" description="Disordered" evidence="11">
    <location>
        <begin position="131"/>
        <end position="165"/>
    </location>
</feature>
<dbReference type="Gene3D" id="3.40.250.10">
    <property type="entry name" value="Rhodanese-like domain"/>
    <property type="match status" value="1"/>
</dbReference>
<dbReference type="PROSITE" id="PS50206">
    <property type="entry name" value="RHODANESE_3"/>
    <property type="match status" value="1"/>
</dbReference>
<evidence type="ECO:0000256" key="2">
    <source>
        <dbReference type="ARBA" id="ARBA00013064"/>
    </source>
</evidence>
<dbReference type="InterPro" id="IPR000751">
    <property type="entry name" value="MPI_Phosphatase"/>
</dbReference>
<dbReference type="PANTHER" id="PTHR10828:SF17">
    <property type="entry name" value="PROTEIN-TYROSINE-PHOSPHATASE"/>
    <property type="match status" value="1"/>
</dbReference>
<keyword evidence="4 10" id="KW-0498">Mitosis</keyword>
<comment type="caution">
    <text evidence="13">The sequence shown here is derived from an EMBL/GenBank/DDBJ whole genome shotgun (WGS) entry which is preliminary data.</text>
</comment>
<keyword evidence="3 10" id="KW-0132">Cell division</keyword>
<dbReference type="GO" id="GO:0010971">
    <property type="term" value="P:positive regulation of G2/M transition of mitotic cell cycle"/>
    <property type="evidence" value="ECO:0007669"/>
    <property type="project" value="TreeGrafter"/>
</dbReference>
<dbReference type="GO" id="GO:0110032">
    <property type="term" value="P:positive regulation of G2/MI transition of meiotic cell cycle"/>
    <property type="evidence" value="ECO:0007669"/>
    <property type="project" value="TreeGrafter"/>
</dbReference>
<keyword evidence="7 10" id="KW-0131">Cell cycle</keyword>
<dbReference type="EC" id="3.1.3.48" evidence="2 10"/>
<dbReference type="GO" id="GO:0000086">
    <property type="term" value="P:G2/M transition of mitotic cell cycle"/>
    <property type="evidence" value="ECO:0007669"/>
    <property type="project" value="TreeGrafter"/>
</dbReference>
<comment type="function">
    <text evidence="10">Tyrosine protein phosphatase which functions as a dosage-dependent inducer of mitotic progression.</text>
</comment>
<evidence type="ECO:0000256" key="6">
    <source>
        <dbReference type="ARBA" id="ARBA00022912"/>
    </source>
</evidence>
<evidence type="ECO:0000256" key="1">
    <source>
        <dbReference type="ARBA" id="ARBA00011065"/>
    </source>
</evidence>
<keyword evidence="6 10" id="KW-0904">Protein phosphatase</keyword>
<feature type="region of interest" description="Disordered" evidence="11">
    <location>
        <begin position="243"/>
        <end position="269"/>
    </location>
</feature>
<dbReference type="FunFam" id="3.40.250.10:FF:000021">
    <property type="entry name" value="M-phase inducer phosphatase cdc-25.2"/>
    <property type="match status" value="1"/>
</dbReference>
<evidence type="ECO:0000256" key="5">
    <source>
        <dbReference type="ARBA" id="ARBA00022801"/>
    </source>
</evidence>
<evidence type="ECO:0000313" key="13">
    <source>
        <dbReference type="EMBL" id="KAK6340571.1"/>
    </source>
</evidence>
<dbReference type="SMART" id="SM00450">
    <property type="entry name" value="RHOD"/>
    <property type="match status" value="1"/>
</dbReference>
<sequence length="528" mass="58908">MAMMEMSSPLAAISRPEGNWLQPTPAPLAAGFSFMPKSPFSPRLDVSQDSSFYDMDIPMTNSPTECLAADLSQNFHIDKTPTFPTPRRSLFSALDAATRPSVTTPPIPSSPACSDIMEMSPLPHKPAFARTKSKLKDVSSGPESPCQMQRKPSNERKKILQPRRPSLQRSKAYTTNLVLKTAGMSKLAFTGQDEKKPFEFGTSSAKSPVMNLDDAFTLSPEGGRPGLKLNMDVVGKPRMPIFQDSSPTCEGSPLAGANRRPGQRPPRKMPCRRTFSMFNNADEVISPNKKAEAAFCAQSPSQVAARECQMLPCFTTEKDTLKRITRDTMVDVLDGKYAKNYDSMKIIDCRFEYEYNGGHIAGAVNINTLEDVDNVLLSMGSEDKLESKKTLLIFHCEYSAHRAPRIANHLRARDRHLNMHRYPELYYPEIYILEGGYSGFFANHRERCEPQEYVGMDDSRHKVVCEREMGKFRRNTKFGRAQSYTFGASIGSNNDSASLRRAPLGQASFGFNGILGRPRGEVKRMVSY</sequence>
<comment type="similarity">
    <text evidence="1 10">Belongs to the MPI phosphatase family.</text>
</comment>
<evidence type="ECO:0000256" key="10">
    <source>
        <dbReference type="RuleBase" id="RU368028"/>
    </source>
</evidence>
<dbReference type="PANTHER" id="PTHR10828">
    <property type="entry name" value="M-PHASE INDUCER PHOSPHATASE DUAL SPECIFICITY PHOSPHATASE CDC25"/>
    <property type="match status" value="1"/>
</dbReference>
<dbReference type="EMBL" id="JAVHNQ010000008">
    <property type="protein sequence ID" value="KAK6340571.1"/>
    <property type="molecule type" value="Genomic_DNA"/>
</dbReference>
<dbReference type="GO" id="GO:0005634">
    <property type="term" value="C:nucleus"/>
    <property type="evidence" value="ECO:0007669"/>
    <property type="project" value="TreeGrafter"/>
</dbReference>
<evidence type="ECO:0000256" key="7">
    <source>
        <dbReference type="ARBA" id="ARBA00023306"/>
    </source>
</evidence>
<dbReference type="GO" id="GO:0004725">
    <property type="term" value="F:protein tyrosine phosphatase activity"/>
    <property type="evidence" value="ECO:0007669"/>
    <property type="project" value="UniProtKB-UniRule"/>
</dbReference>
<proteinExistence type="inferred from homology"/>
<reference evidence="13 14" key="1">
    <citation type="submission" date="2019-10" db="EMBL/GenBank/DDBJ databases">
        <authorList>
            <person name="Palmer J.M."/>
        </authorList>
    </citation>
    <scope>NUCLEOTIDE SEQUENCE [LARGE SCALE GENOMIC DNA]</scope>
    <source>
        <strain evidence="13 14">TWF696</strain>
    </source>
</reference>
<dbReference type="PRINTS" id="PR00716">
    <property type="entry name" value="MPIPHPHTASE"/>
</dbReference>
<feature type="domain" description="Rhodanese" evidence="12">
    <location>
        <begin position="340"/>
        <end position="449"/>
    </location>
</feature>
<dbReference type="AlphaFoldDB" id="A0AAV9UHM0"/>
<dbReference type="InterPro" id="IPR001763">
    <property type="entry name" value="Rhodanese-like_dom"/>
</dbReference>
<evidence type="ECO:0000259" key="12">
    <source>
        <dbReference type="PROSITE" id="PS50206"/>
    </source>
</evidence>
<dbReference type="SUPFAM" id="SSF52821">
    <property type="entry name" value="Rhodanese/Cell cycle control phosphatase"/>
    <property type="match status" value="1"/>
</dbReference>
<dbReference type="Pfam" id="PF00581">
    <property type="entry name" value="Rhodanese"/>
    <property type="match status" value="1"/>
</dbReference>
<dbReference type="CDD" id="cd01530">
    <property type="entry name" value="Cdc25"/>
    <property type="match status" value="1"/>
</dbReference>
<name>A0AAV9UHM0_9PEZI</name>
<organism evidence="13 14">
    <name type="scientific">Orbilia brochopaga</name>
    <dbReference type="NCBI Taxonomy" id="3140254"/>
    <lineage>
        <taxon>Eukaryota</taxon>
        <taxon>Fungi</taxon>
        <taxon>Dikarya</taxon>
        <taxon>Ascomycota</taxon>
        <taxon>Pezizomycotina</taxon>
        <taxon>Orbiliomycetes</taxon>
        <taxon>Orbiliales</taxon>
        <taxon>Orbiliaceae</taxon>
        <taxon>Orbilia</taxon>
    </lineage>
</organism>
<evidence type="ECO:0000313" key="14">
    <source>
        <dbReference type="Proteomes" id="UP001375240"/>
    </source>
</evidence>
<evidence type="ECO:0000256" key="8">
    <source>
        <dbReference type="ARBA" id="ARBA00051722"/>
    </source>
</evidence>
<protein>
    <recommendedName>
        <fullName evidence="9 10">M-phase inducer phosphatase</fullName>
        <ecNumber evidence="2 10">3.1.3.48</ecNumber>
    </recommendedName>
</protein>
<accession>A0AAV9UHM0</accession>